<dbReference type="PANTHER" id="PTHR37309">
    <property type="entry name" value="SLR0284 PROTEIN"/>
    <property type="match status" value="1"/>
</dbReference>
<evidence type="ECO:0000313" key="3">
    <source>
        <dbReference type="Proteomes" id="UP001597156"/>
    </source>
</evidence>
<keyword evidence="1" id="KW-0472">Membrane</keyword>
<feature type="transmembrane region" description="Helical" evidence="1">
    <location>
        <begin position="28"/>
        <end position="46"/>
    </location>
</feature>
<dbReference type="RefSeq" id="WP_121979224.1">
    <property type="nucleotide sequence ID" value="NZ_JBHTLH010000004.1"/>
</dbReference>
<keyword evidence="3" id="KW-1185">Reference proteome</keyword>
<evidence type="ECO:0000256" key="1">
    <source>
        <dbReference type="SAM" id="Phobius"/>
    </source>
</evidence>
<dbReference type="Pfam" id="PF04020">
    <property type="entry name" value="Phage_holin_4_2"/>
    <property type="match status" value="1"/>
</dbReference>
<dbReference type="EMBL" id="JBHTLH010000004">
    <property type="protein sequence ID" value="MFD1123958.1"/>
    <property type="molecule type" value="Genomic_DNA"/>
</dbReference>
<feature type="transmembrane region" description="Helical" evidence="1">
    <location>
        <begin position="90"/>
        <end position="112"/>
    </location>
</feature>
<comment type="caution">
    <text evidence="2">The sequence shown here is derived from an EMBL/GenBank/DDBJ whole genome shotgun (WGS) entry which is preliminary data.</text>
</comment>
<name>A0ABW3PIE5_9LACO</name>
<gene>
    <name evidence="2" type="ORF">ACFQ22_01085</name>
</gene>
<protein>
    <submittedName>
        <fullName evidence="2">Phage holin family protein</fullName>
    </submittedName>
</protein>
<accession>A0ABW3PIE5</accession>
<proteinExistence type="predicted"/>
<evidence type="ECO:0000313" key="2">
    <source>
        <dbReference type="EMBL" id="MFD1123958.1"/>
    </source>
</evidence>
<reference evidence="3" key="1">
    <citation type="journal article" date="2019" name="Int. J. Syst. Evol. Microbiol.">
        <title>The Global Catalogue of Microorganisms (GCM) 10K type strain sequencing project: providing services to taxonomists for standard genome sequencing and annotation.</title>
        <authorList>
            <consortium name="The Broad Institute Genomics Platform"/>
            <consortium name="The Broad Institute Genome Sequencing Center for Infectious Disease"/>
            <person name="Wu L."/>
            <person name="Ma J."/>
        </authorList>
    </citation>
    <scope>NUCLEOTIDE SEQUENCE [LARGE SCALE GENOMIC DNA]</scope>
    <source>
        <strain evidence="3">CCUG 71848</strain>
    </source>
</reference>
<keyword evidence="1" id="KW-0812">Transmembrane</keyword>
<dbReference type="InterPro" id="IPR007165">
    <property type="entry name" value="Phage_holin_4_2"/>
</dbReference>
<feature type="transmembrane region" description="Helical" evidence="1">
    <location>
        <begin position="51"/>
        <end position="70"/>
    </location>
</feature>
<dbReference type="Proteomes" id="UP001597156">
    <property type="component" value="Unassembled WGS sequence"/>
</dbReference>
<keyword evidence="1" id="KW-1133">Transmembrane helix</keyword>
<dbReference type="PANTHER" id="PTHR37309:SF1">
    <property type="entry name" value="SLR0284 PROTEIN"/>
    <property type="match status" value="1"/>
</dbReference>
<organism evidence="2 3">
    <name type="scientific">Lentilactobacillus raoultii</name>
    <dbReference type="NCBI Taxonomy" id="1987503"/>
    <lineage>
        <taxon>Bacteria</taxon>
        <taxon>Bacillati</taxon>
        <taxon>Bacillota</taxon>
        <taxon>Bacilli</taxon>
        <taxon>Lactobacillales</taxon>
        <taxon>Lactobacillaceae</taxon>
        <taxon>Lentilactobacillus</taxon>
    </lineage>
</organism>
<sequence>MRFLSTVLIDALLFMAISGFFPNSLYVASAEVAVIAALVLGVLNWLVKPILVILSLPINLLTLGLFGIVINGAMLELTSGIVGTGFELASFWTAMLIAILMSIVSAIIASYFDRSD</sequence>